<evidence type="ECO:0000313" key="5">
    <source>
        <dbReference type="EMBL" id="RYQ79335.1"/>
    </source>
</evidence>
<gene>
    <name evidence="5" type="ORF">Ahy_Scaffold6g108062</name>
</gene>
<dbReference type="Proteomes" id="UP000289738">
    <property type="component" value="Unassembled WGS sequence"/>
</dbReference>
<sequence length="176" mass="19535">MTKNLNHLSLIFTVLVLSIISMMPIGQSRVFHSNDERLIHVACNRTPYLDLCVQILNSYPSSTNADLRVIVLNIVDFIKSKINYYIEQDASTPTRLGALDSCIDHYNNGILKGDVPQAISGIKAAFTDEAYSCEQGFNGSSPLSKENNAVRDAANIAKVIALQDFSLFMGVFLWKF</sequence>
<dbReference type="GO" id="GO:0004857">
    <property type="term" value="F:enzyme inhibitor activity"/>
    <property type="evidence" value="ECO:0007669"/>
    <property type="project" value="InterPro"/>
</dbReference>
<dbReference type="InterPro" id="IPR035513">
    <property type="entry name" value="Invertase/methylesterase_inhib"/>
</dbReference>
<dbReference type="PANTHER" id="PTHR31080:SF261">
    <property type="entry name" value="OS12G0128900 PROTEIN"/>
    <property type="match status" value="1"/>
</dbReference>
<dbReference type="NCBIfam" id="TIGR01614">
    <property type="entry name" value="PME_inhib"/>
    <property type="match status" value="1"/>
</dbReference>
<dbReference type="InterPro" id="IPR051955">
    <property type="entry name" value="PME_Inhibitor"/>
</dbReference>
<keyword evidence="6" id="KW-1185">Reference proteome</keyword>
<proteinExistence type="inferred from homology"/>
<evidence type="ECO:0000256" key="3">
    <source>
        <dbReference type="SAM" id="SignalP"/>
    </source>
</evidence>
<evidence type="ECO:0000256" key="1">
    <source>
        <dbReference type="ARBA" id="ARBA00022729"/>
    </source>
</evidence>
<dbReference type="AlphaFoldDB" id="A0A444WP99"/>
<feature type="chain" id="PRO_5019012184" description="Pectinesterase inhibitor domain-containing protein" evidence="3">
    <location>
        <begin position="29"/>
        <end position="176"/>
    </location>
</feature>
<feature type="signal peptide" evidence="3">
    <location>
        <begin position="1"/>
        <end position="28"/>
    </location>
</feature>
<keyword evidence="1 3" id="KW-0732">Signal</keyword>
<name>A0A444WP99_ARAHY</name>
<dbReference type="Gene3D" id="1.20.140.40">
    <property type="entry name" value="Invertase/pectin methylesterase inhibitor family protein"/>
    <property type="match status" value="1"/>
</dbReference>
<dbReference type="PANTHER" id="PTHR31080">
    <property type="entry name" value="PECTINESTERASE INHIBITOR-LIKE"/>
    <property type="match status" value="1"/>
</dbReference>
<dbReference type="SUPFAM" id="SSF101148">
    <property type="entry name" value="Plant invertase/pectin methylesterase inhibitor"/>
    <property type="match status" value="1"/>
</dbReference>
<protein>
    <recommendedName>
        <fullName evidence="4">Pectinesterase inhibitor domain-containing protein</fullName>
    </recommendedName>
</protein>
<reference evidence="5 6" key="1">
    <citation type="submission" date="2019-01" db="EMBL/GenBank/DDBJ databases">
        <title>Sequencing of cultivated peanut Arachis hypogaea provides insights into genome evolution and oil improvement.</title>
        <authorList>
            <person name="Chen X."/>
        </authorList>
    </citation>
    <scope>NUCLEOTIDE SEQUENCE [LARGE SCALE GENOMIC DNA]</scope>
    <source>
        <strain evidence="6">cv. Fuhuasheng</strain>
        <tissue evidence="5">Leaves</tissue>
    </source>
</reference>
<dbReference type="Pfam" id="PF04043">
    <property type="entry name" value="PMEI"/>
    <property type="match status" value="1"/>
</dbReference>
<comment type="caution">
    <text evidence="5">The sequence shown here is derived from an EMBL/GenBank/DDBJ whole genome shotgun (WGS) entry which is preliminary data.</text>
</comment>
<evidence type="ECO:0000259" key="4">
    <source>
        <dbReference type="SMART" id="SM00856"/>
    </source>
</evidence>
<dbReference type="InterPro" id="IPR006501">
    <property type="entry name" value="Pectinesterase_inhib_dom"/>
</dbReference>
<dbReference type="SMART" id="SM00856">
    <property type="entry name" value="PMEI"/>
    <property type="match status" value="1"/>
</dbReference>
<accession>A0A444WP99</accession>
<evidence type="ECO:0000256" key="2">
    <source>
        <dbReference type="ARBA" id="ARBA00038471"/>
    </source>
</evidence>
<comment type="similarity">
    <text evidence="2">Belongs to the PMEI family.</text>
</comment>
<feature type="domain" description="Pectinesterase inhibitor" evidence="4">
    <location>
        <begin position="34"/>
        <end position="160"/>
    </location>
</feature>
<evidence type="ECO:0000313" key="6">
    <source>
        <dbReference type="Proteomes" id="UP000289738"/>
    </source>
</evidence>
<organism evidence="5 6">
    <name type="scientific">Arachis hypogaea</name>
    <name type="common">Peanut</name>
    <dbReference type="NCBI Taxonomy" id="3818"/>
    <lineage>
        <taxon>Eukaryota</taxon>
        <taxon>Viridiplantae</taxon>
        <taxon>Streptophyta</taxon>
        <taxon>Embryophyta</taxon>
        <taxon>Tracheophyta</taxon>
        <taxon>Spermatophyta</taxon>
        <taxon>Magnoliopsida</taxon>
        <taxon>eudicotyledons</taxon>
        <taxon>Gunneridae</taxon>
        <taxon>Pentapetalae</taxon>
        <taxon>rosids</taxon>
        <taxon>fabids</taxon>
        <taxon>Fabales</taxon>
        <taxon>Fabaceae</taxon>
        <taxon>Papilionoideae</taxon>
        <taxon>50 kb inversion clade</taxon>
        <taxon>dalbergioids sensu lato</taxon>
        <taxon>Dalbergieae</taxon>
        <taxon>Pterocarpus clade</taxon>
        <taxon>Arachis</taxon>
    </lineage>
</organism>
<dbReference type="EMBL" id="SDMP01000026">
    <property type="protein sequence ID" value="RYQ79335.1"/>
    <property type="molecule type" value="Genomic_DNA"/>
</dbReference>